<dbReference type="CDD" id="cd00051">
    <property type="entry name" value="EFh"/>
    <property type="match status" value="1"/>
</dbReference>
<evidence type="ECO:0000256" key="3">
    <source>
        <dbReference type="ARBA" id="ARBA00022837"/>
    </source>
</evidence>
<keyword evidence="3" id="KW-0106">Calcium</keyword>
<dbReference type="InterPro" id="IPR002048">
    <property type="entry name" value="EF_hand_dom"/>
</dbReference>
<evidence type="ECO:0000313" key="6">
    <source>
        <dbReference type="EMBL" id="KXS15474.1"/>
    </source>
</evidence>
<protein>
    <submittedName>
        <fullName evidence="6">EF-hand</fullName>
    </submittedName>
</protein>
<gene>
    <name evidence="6" type="ORF">M427DRAFT_32418</name>
</gene>
<feature type="domain" description="EF-hand" evidence="5">
    <location>
        <begin position="137"/>
        <end position="172"/>
    </location>
</feature>
<dbReference type="EMBL" id="KQ965762">
    <property type="protein sequence ID" value="KXS15474.1"/>
    <property type="molecule type" value="Genomic_DNA"/>
</dbReference>
<feature type="domain" description="EF-hand" evidence="5">
    <location>
        <begin position="53"/>
        <end position="88"/>
    </location>
</feature>
<dbReference type="InterPro" id="IPR051581">
    <property type="entry name" value="Ca-bind"/>
</dbReference>
<dbReference type="SUPFAM" id="SSF47473">
    <property type="entry name" value="EF-hand"/>
    <property type="match status" value="1"/>
</dbReference>
<organism evidence="6 7">
    <name type="scientific">Gonapodya prolifera (strain JEL478)</name>
    <name type="common">Monoblepharis prolifera</name>
    <dbReference type="NCBI Taxonomy" id="1344416"/>
    <lineage>
        <taxon>Eukaryota</taxon>
        <taxon>Fungi</taxon>
        <taxon>Fungi incertae sedis</taxon>
        <taxon>Chytridiomycota</taxon>
        <taxon>Chytridiomycota incertae sedis</taxon>
        <taxon>Monoblepharidomycetes</taxon>
        <taxon>Monoblepharidales</taxon>
        <taxon>Gonapodyaceae</taxon>
        <taxon>Gonapodya</taxon>
    </lineage>
</organism>
<dbReference type="STRING" id="1344416.A0A139AFY7"/>
<reference evidence="6 7" key="1">
    <citation type="journal article" date="2015" name="Genome Biol. Evol.">
        <title>Phylogenomic analyses indicate that early fungi evolved digesting cell walls of algal ancestors of land plants.</title>
        <authorList>
            <person name="Chang Y."/>
            <person name="Wang S."/>
            <person name="Sekimoto S."/>
            <person name="Aerts A.L."/>
            <person name="Choi C."/>
            <person name="Clum A."/>
            <person name="LaButti K.M."/>
            <person name="Lindquist E.A."/>
            <person name="Yee Ngan C."/>
            <person name="Ohm R.A."/>
            <person name="Salamov A.A."/>
            <person name="Grigoriev I.V."/>
            <person name="Spatafora J.W."/>
            <person name="Berbee M.L."/>
        </authorList>
    </citation>
    <scope>NUCLEOTIDE SEQUENCE [LARGE SCALE GENOMIC DNA]</scope>
    <source>
        <strain evidence="6 7">JEL478</strain>
    </source>
</reference>
<name>A0A139AFY7_GONPJ</name>
<proteinExistence type="predicted"/>
<dbReference type="Gene3D" id="1.10.238.10">
    <property type="entry name" value="EF-hand"/>
    <property type="match status" value="2"/>
</dbReference>
<evidence type="ECO:0000256" key="1">
    <source>
        <dbReference type="ARBA" id="ARBA00022723"/>
    </source>
</evidence>
<dbReference type="PANTHER" id="PTHR34524">
    <property type="entry name" value="CALCYPHOSIN"/>
    <property type="match status" value="1"/>
</dbReference>
<dbReference type="GO" id="GO:0005509">
    <property type="term" value="F:calcium ion binding"/>
    <property type="evidence" value="ECO:0007669"/>
    <property type="project" value="InterPro"/>
</dbReference>
<dbReference type="InterPro" id="IPR011992">
    <property type="entry name" value="EF-hand-dom_pair"/>
</dbReference>
<dbReference type="AlphaFoldDB" id="A0A139AFY7"/>
<dbReference type="InterPro" id="IPR018247">
    <property type="entry name" value="EF_Hand_1_Ca_BS"/>
</dbReference>
<feature type="domain" description="EF-hand" evidence="5">
    <location>
        <begin position="17"/>
        <end position="52"/>
    </location>
</feature>
<dbReference type="OrthoDB" id="26525at2759"/>
<evidence type="ECO:0000259" key="5">
    <source>
        <dbReference type="PROSITE" id="PS50222"/>
    </source>
</evidence>
<evidence type="ECO:0000256" key="2">
    <source>
        <dbReference type="ARBA" id="ARBA00022737"/>
    </source>
</evidence>
<evidence type="ECO:0000313" key="7">
    <source>
        <dbReference type="Proteomes" id="UP000070544"/>
    </source>
</evidence>
<sequence>MVVGTARTAMPGMGPGKPKPLSRITFDKYDTDGDGKMNHEEFQRMCYDMGYFLEASEVETAIKMIDVSGNGTLEYDEFMKWWSTDNRFARLHMTPLQEERLSQIATEFQKFDKATKGFVDTMRDFPQMHKWLLSQNLTKKSLEHCKEALDGNMDGRISFNEYIRWLLDTGALVGVQAATN</sequence>
<dbReference type="PANTHER" id="PTHR34524:SF6">
    <property type="entry name" value="CALCYPHOSINE LIKE"/>
    <property type="match status" value="1"/>
</dbReference>
<feature type="region of interest" description="Disordered" evidence="4">
    <location>
        <begin position="1"/>
        <end position="23"/>
    </location>
</feature>
<keyword evidence="1" id="KW-0479">Metal-binding</keyword>
<keyword evidence="7" id="KW-1185">Reference proteome</keyword>
<accession>A0A139AFY7</accession>
<keyword evidence="2" id="KW-0677">Repeat</keyword>
<dbReference type="PROSITE" id="PS00018">
    <property type="entry name" value="EF_HAND_1"/>
    <property type="match status" value="3"/>
</dbReference>
<dbReference type="PROSITE" id="PS50222">
    <property type="entry name" value="EF_HAND_2"/>
    <property type="match status" value="3"/>
</dbReference>
<dbReference type="SMART" id="SM00054">
    <property type="entry name" value="EFh"/>
    <property type="match status" value="3"/>
</dbReference>
<dbReference type="OMA" id="FQELINW"/>
<evidence type="ECO:0000256" key="4">
    <source>
        <dbReference type="SAM" id="MobiDB-lite"/>
    </source>
</evidence>
<dbReference type="Pfam" id="PF13499">
    <property type="entry name" value="EF-hand_7"/>
    <property type="match status" value="2"/>
</dbReference>
<dbReference type="Proteomes" id="UP000070544">
    <property type="component" value="Unassembled WGS sequence"/>
</dbReference>